<feature type="transmembrane region" description="Helical" evidence="6">
    <location>
        <begin position="12"/>
        <end position="30"/>
    </location>
</feature>
<evidence type="ECO:0000256" key="4">
    <source>
        <dbReference type="ARBA" id="ARBA00022989"/>
    </source>
</evidence>
<reference evidence="8 9" key="1">
    <citation type="submission" date="2019-07" db="EMBL/GenBank/DDBJ databases">
        <title>Genome sequence of 2 isolates from Red Sea Mangroves.</title>
        <authorList>
            <person name="Sefrji F."/>
            <person name="Michoud G."/>
            <person name="Merlino G."/>
            <person name="Daffonchio D."/>
        </authorList>
    </citation>
    <scope>NUCLEOTIDE SEQUENCE [LARGE SCALE GENOMIC DNA]</scope>
    <source>
        <strain evidence="8 9">R1DC41</strain>
    </source>
</reference>
<evidence type="ECO:0000256" key="1">
    <source>
        <dbReference type="ARBA" id="ARBA00004141"/>
    </source>
</evidence>
<keyword evidence="2 6" id="KW-0813">Transport</keyword>
<proteinExistence type="inferred from homology"/>
<feature type="transmembrane region" description="Helical" evidence="6">
    <location>
        <begin position="62"/>
        <end position="84"/>
    </location>
</feature>
<comment type="subcellular location">
    <subcellularLocation>
        <location evidence="6">Cell membrane</location>
        <topology evidence="6">Multi-pass membrane protein</topology>
    </subcellularLocation>
    <subcellularLocation>
        <location evidence="1">Membrane</location>
        <topology evidence="1">Multi-pass membrane protein</topology>
    </subcellularLocation>
</comment>
<keyword evidence="4 6" id="KW-1133">Transmembrane helix</keyword>
<evidence type="ECO:0000313" key="8">
    <source>
        <dbReference type="EMBL" id="QPC48167.1"/>
    </source>
</evidence>
<dbReference type="RefSeq" id="WP_239672850.1">
    <property type="nucleotide sequence ID" value="NZ_CP049742.1"/>
</dbReference>
<gene>
    <name evidence="8" type="ORF">G8O30_15125</name>
</gene>
<feature type="domain" description="ABC transmembrane type-1" evidence="7">
    <location>
        <begin position="60"/>
        <end position="273"/>
    </location>
</feature>
<protein>
    <submittedName>
        <fullName evidence="8">ABC transporter permease subunit</fullName>
    </submittedName>
</protein>
<dbReference type="PROSITE" id="PS50928">
    <property type="entry name" value="ABC_TM1"/>
    <property type="match status" value="1"/>
</dbReference>
<dbReference type="InterPro" id="IPR035906">
    <property type="entry name" value="MetI-like_sf"/>
</dbReference>
<feature type="transmembrane region" description="Helical" evidence="6">
    <location>
        <begin position="252"/>
        <end position="272"/>
    </location>
</feature>
<feature type="transmembrane region" description="Helical" evidence="6">
    <location>
        <begin position="147"/>
        <end position="172"/>
    </location>
</feature>
<dbReference type="GO" id="GO:0055085">
    <property type="term" value="P:transmembrane transport"/>
    <property type="evidence" value="ECO:0007669"/>
    <property type="project" value="InterPro"/>
</dbReference>
<dbReference type="KEGG" id="mcui:G8O30_15125"/>
<evidence type="ECO:0000259" key="7">
    <source>
        <dbReference type="PROSITE" id="PS50928"/>
    </source>
</evidence>
<dbReference type="GO" id="GO:0005886">
    <property type="term" value="C:plasma membrane"/>
    <property type="evidence" value="ECO:0007669"/>
    <property type="project" value="UniProtKB-SubCell"/>
</dbReference>
<evidence type="ECO:0000313" key="9">
    <source>
        <dbReference type="Proteomes" id="UP000593626"/>
    </source>
</evidence>
<comment type="similarity">
    <text evidence="6">Belongs to the binding-protein-dependent transport system permease family.</text>
</comment>
<dbReference type="SUPFAM" id="SSF161098">
    <property type="entry name" value="MetI-like"/>
    <property type="match status" value="1"/>
</dbReference>
<evidence type="ECO:0000256" key="6">
    <source>
        <dbReference type="RuleBase" id="RU363032"/>
    </source>
</evidence>
<organism evidence="8 9">
    <name type="scientific">Mangrovibacillus cuniculi</name>
    <dbReference type="NCBI Taxonomy" id="2593652"/>
    <lineage>
        <taxon>Bacteria</taxon>
        <taxon>Bacillati</taxon>
        <taxon>Bacillota</taxon>
        <taxon>Bacilli</taxon>
        <taxon>Bacillales</taxon>
        <taxon>Bacillaceae</taxon>
        <taxon>Mangrovibacillus</taxon>
    </lineage>
</organism>
<feature type="transmembrane region" description="Helical" evidence="6">
    <location>
        <begin position="96"/>
        <end position="117"/>
    </location>
</feature>
<dbReference type="AlphaFoldDB" id="A0A7S8CDU9"/>
<evidence type="ECO:0000256" key="2">
    <source>
        <dbReference type="ARBA" id="ARBA00022448"/>
    </source>
</evidence>
<accession>A0A7S8CDU9</accession>
<keyword evidence="3 6" id="KW-0812">Transmembrane</keyword>
<dbReference type="Pfam" id="PF00528">
    <property type="entry name" value="BPD_transp_1"/>
    <property type="match status" value="1"/>
</dbReference>
<dbReference type="PANTHER" id="PTHR43759">
    <property type="entry name" value="TREHALOSE TRANSPORT SYSTEM PERMEASE PROTEIN SUGA"/>
    <property type="match status" value="1"/>
</dbReference>
<dbReference type="EMBL" id="CP049742">
    <property type="protein sequence ID" value="QPC48167.1"/>
    <property type="molecule type" value="Genomic_DNA"/>
</dbReference>
<feature type="transmembrane region" description="Helical" evidence="6">
    <location>
        <begin position="198"/>
        <end position="220"/>
    </location>
</feature>
<dbReference type="InterPro" id="IPR052730">
    <property type="entry name" value="Sugar_ABC_transporter"/>
</dbReference>
<dbReference type="Gene3D" id="1.10.3720.10">
    <property type="entry name" value="MetI-like"/>
    <property type="match status" value="1"/>
</dbReference>
<keyword evidence="5 6" id="KW-0472">Membrane</keyword>
<dbReference type="Proteomes" id="UP000593626">
    <property type="component" value="Chromosome"/>
</dbReference>
<dbReference type="InterPro" id="IPR000515">
    <property type="entry name" value="MetI-like"/>
</dbReference>
<dbReference type="PANTHER" id="PTHR43759:SF1">
    <property type="entry name" value="GLUCOSE IMPORT SYSTEM PERMEASE PROTEIN GLCT"/>
    <property type="match status" value="1"/>
</dbReference>
<keyword evidence="9" id="KW-1185">Reference proteome</keyword>
<evidence type="ECO:0000256" key="5">
    <source>
        <dbReference type="ARBA" id="ARBA00023136"/>
    </source>
</evidence>
<evidence type="ECO:0000256" key="3">
    <source>
        <dbReference type="ARBA" id="ARBA00022692"/>
    </source>
</evidence>
<sequence>MNENNKKSRGWLWLAPSIFIIGILSTAGFLKALQNSLAANQHPLMYYMELYQNPVFLKSLGFTIWITLVSTILSILIGWGICKVTVPYLKKASNRLIIWIPMMFPHFVWAYMVYLLVNPSGVISITLVEIGLVENRESFPLLVQDKWGIGTIITYVWKEVPFVILMLLPAYVEMDTRYKEQASLLGASKWKVFKIAELPWIAPTLLEILLILVAFIFVGYEVPALVGSSEQKALGVLLFDWFYGGNVANRPLGYALAVSLTITMGIMAWFGFRKARTMRQRLVNSA</sequence>
<name>A0A7S8CDU9_9BACI</name>
<dbReference type="CDD" id="cd06261">
    <property type="entry name" value="TM_PBP2"/>
    <property type="match status" value="1"/>
</dbReference>